<dbReference type="OrthoDB" id="1896293at2759"/>
<evidence type="ECO:0000313" key="2">
    <source>
        <dbReference type="EMBL" id="KAI5064322.1"/>
    </source>
</evidence>
<dbReference type="EMBL" id="JABFUD020000020">
    <property type="protein sequence ID" value="KAI5064322.1"/>
    <property type="molecule type" value="Genomic_DNA"/>
</dbReference>
<feature type="compositionally biased region" description="Basic and acidic residues" evidence="1">
    <location>
        <begin position="124"/>
        <end position="141"/>
    </location>
</feature>
<organism evidence="2 3">
    <name type="scientific">Adiantum capillus-veneris</name>
    <name type="common">Maidenhair fern</name>
    <dbReference type="NCBI Taxonomy" id="13818"/>
    <lineage>
        <taxon>Eukaryota</taxon>
        <taxon>Viridiplantae</taxon>
        <taxon>Streptophyta</taxon>
        <taxon>Embryophyta</taxon>
        <taxon>Tracheophyta</taxon>
        <taxon>Polypodiopsida</taxon>
        <taxon>Polypodiidae</taxon>
        <taxon>Polypodiales</taxon>
        <taxon>Pteridineae</taxon>
        <taxon>Pteridaceae</taxon>
        <taxon>Vittarioideae</taxon>
        <taxon>Adiantum</taxon>
    </lineage>
</organism>
<dbReference type="AlphaFoldDB" id="A0A9D4UAM1"/>
<protein>
    <submittedName>
        <fullName evidence="2">Uncharacterized protein</fullName>
    </submittedName>
</protein>
<accession>A0A9D4UAM1</accession>
<evidence type="ECO:0000313" key="3">
    <source>
        <dbReference type="Proteomes" id="UP000886520"/>
    </source>
</evidence>
<feature type="region of interest" description="Disordered" evidence="1">
    <location>
        <begin position="114"/>
        <end position="145"/>
    </location>
</feature>
<gene>
    <name evidence="2" type="ORF">GOP47_0020992</name>
</gene>
<sequence>MAFFGLTCLGDEYLFATTSSRHRSSTHSSLHDVTLETFLRAFQAAARDNSCPEGSEMRRALIPRVLSDALHRPPTLFEMDLVLRFFDVGPGNITIKEFSEGLCRLLCCSESQSSKQSTTNLDGSKVRDAKSQTKEAEDVKKRSSFTQLQEDKDRHILNQYGPSDDQDITITANQEYGWKDNLKLKLTLHKKDNFPKNRTDVTFNEGICLDNYYKMF</sequence>
<comment type="caution">
    <text evidence="2">The sequence shown here is derived from an EMBL/GenBank/DDBJ whole genome shotgun (WGS) entry which is preliminary data.</text>
</comment>
<dbReference type="Proteomes" id="UP000886520">
    <property type="component" value="Chromosome 20"/>
</dbReference>
<reference evidence="2" key="1">
    <citation type="submission" date="2021-01" db="EMBL/GenBank/DDBJ databases">
        <title>Adiantum capillus-veneris genome.</title>
        <authorList>
            <person name="Fang Y."/>
            <person name="Liao Q."/>
        </authorList>
    </citation>
    <scope>NUCLEOTIDE SEQUENCE</scope>
    <source>
        <strain evidence="2">H3</strain>
        <tissue evidence="2">Leaf</tissue>
    </source>
</reference>
<evidence type="ECO:0000256" key="1">
    <source>
        <dbReference type="SAM" id="MobiDB-lite"/>
    </source>
</evidence>
<proteinExistence type="predicted"/>
<name>A0A9D4UAM1_ADICA</name>
<keyword evidence="3" id="KW-1185">Reference proteome</keyword>